<accession>A0AA39IXU6</accession>
<name>A0AA39IXU6_9AGAR</name>
<comment type="caution">
    <text evidence="2">The sequence shown here is derived from an EMBL/GenBank/DDBJ whole genome shotgun (WGS) entry which is preliminary data.</text>
</comment>
<gene>
    <name evidence="2" type="ORF">EV421DRAFT_1925527</name>
</gene>
<evidence type="ECO:0000313" key="3">
    <source>
        <dbReference type="Proteomes" id="UP001175226"/>
    </source>
</evidence>
<dbReference type="AlphaFoldDB" id="A0AA39IXU6"/>
<protein>
    <submittedName>
        <fullName evidence="2">Uncharacterized protein</fullName>
    </submittedName>
</protein>
<feature type="region of interest" description="Disordered" evidence="1">
    <location>
        <begin position="204"/>
        <end position="226"/>
    </location>
</feature>
<feature type="region of interest" description="Disordered" evidence="1">
    <location>
        <begin position="240"/>
        <end position="278"/>
    </location>
</feature>
<feature type="region of interest" description="Disordered" evidence="1">
    <location>
        <begin position="435"/>
        <end position="473"/>
    </location>
</feature>
<organism evidence="2 3">
    <name type="scientific">Armillaria borealis</name>
    <dbReference type="NCBI Taxonomy" id="47425"/>
    <lineage>
        <taxon>Eukaryota</taxon>
        <taxon>Fungi</taxon>
        <taxon>Dikarya</taxon>
        <taxon>Basidiomycota</taxon>
        <taxon>Agaricomycotina</taxon>
        <taxon>Agaricomycetes</taxon>
        <taxon>Agaricomycetidae</taxon>
        <taxon>Agaricales</taxon>
        <taxon>Marasmiineae</taxon>
        <taxon>Physalacriaceae</taxon>
        <taxon>Armillaria</taxon>
    </lineage>
</organism>
<sequence length="473" mass="54060">MPGHGAKLAKQIVPAMERRTVKYTSNREIVLMVAVVVDLARDQPCIATWLRLSLWRSGWYNWVRIWQDPPKWIFFDFKPFETNMFFAKEENFSKFLMSDGNQINQNRSIPRPQPHLADLIISRIFFTMASIRPPGQLTAPTFRPKKTHDGSNLGAIQKMSMALKRVKNKKIAANNEEKGLRFEAHKAAPSPSNSPISSLESLITTENGHVPPPGPPPPPTPPSHMAALLAKLSPNSIKDLLLNRKRPNDTETHEEAEERRKRKYSRQGELTRQPGDSRHLNEFHPVLVKAVDEGNIYLPLHLFTSGNLTIISSRGFSLPDKKVYLANGTSVRILDVDNSIFGKEAEMTEVQWRDAFPRYIEFMRKLGGDIWAERWESHFKFFYDIVNLSLVFQAVLRACIHLRKDYHAQFLAAGSGFAFTEEYYTATLEKTKGDIRDEKERERDARDREREASWALKKGGSFSSGRQLSKAPC</sequence>
<reference evidence="2" key="1">
    <citation type="submission" date="2023-06" db="EMBL/GenBank/DDBJ databases">
        <authorList>
            <consortium name="Lawrence Berkeley National Laboratory"/>
            <person name="Ahrendt S."/>
            <person name="Sahu N."/>
            <person name="Indic B."/>
            <person name="Wong-Bajracharya J."/>
            <person name="Merenyi Z."/>
            <person name="Ke H.-M."/>
            <person name="Monk M."/>
            <person name="Kocsube S."/>
            <person name="Drula E."/>
            <person name="Lipzen A."/>
            <person name="Balint B."/>
            <person name="Henrissat B."/>
            <person name="Andreopoulos B."/>
            <person name="Martin F.M."/>
            <person name="Harder C.B."/>
            <person name="Rigling D."/>
            <person name="Ford K.L."/>
            <person name="Foster G.D."/>
            <person name="Pangilinan J."/>
            <person name="Papanicolaou A."/>
            <person name="Barry K."/>
            <person name="LaButti K."/>
            <person name="Viragh M."/>
            <person name="Koriabine M."/>
            <person name="Yan M."/>
            <person name="Riley R."/>
            <person name="Champramary S."/>
            <person name="Plett K.L."/>
            <person name="Tsai I.J."/>
            <person name="Slot J."/>
            <person name="Sipos G."/>
            <person name="Plett J."/>
            <person name="Nagy L.G."/>
            <person name="Grigoriev I.V."/>
        </authorList>
    </citation>
    <scope>NUCLEOTIDE SEQUENCE</scope>
    <source>
        <strain evidence="2">FPL87.14</strain>
    </source>
</reference>
<feature type="compositionally biased region" description="Basic and acidic residues" evidence="1">
    <location>
        <begin position="435"/>
        <end position="452"/>
    </location>
</feature>
<evidence type="ECO:0000256" key="1">
    <source>
        <dbReference type="SAM" id="MobiDB-lite"/>
    </source>
</evidence>
<dbReference type="Proteomes" id="UP001175226">
    <property type="component" value="Unassembled WGS sequence"/>
</dbReference>
<keyword evidence="3" id="KW-1185">Reference proteome</keyword>
<proteinExistence type="predicted"/>
<evidence type="ECO:0000313" key="2">
    <source>
        <dbReference type="EMBL" id="KAK0431819.1"/>
    </source>
</evidence>
<dbReference type="EMBL" id="JAUEPT010000106">
    <property type="protein sequence ID" value="KAK0431819.1"/>
    <property type="molecule type" value="Genomic_DNA"/>
</dbReference>
<feature type="compositionally biased region" description="Pro residues" evidence="1">
    <location>
        <begin position="210"/>
        <end position="222"/>
    </location>
</feature>
<feature type="compositionally biased region" description="Basic and acidic residues" evidence="1">
    <location>
        <begin position="246"/>
        <end position="259"/>
    </location>
</feature>